<proteinExistence type="predicted"/>
<dbReference type="OrthoDB" id="1676877at2"/>
<dbReference type="STRING" id="1089455.MOPEL_003_01210"/>
<dbReference type="eggNOG" id="ENOG5030HH5">
    <property type="taxonomic scope" value="Bacteria"/>
</dbReference>
<keyword evidence="2" id="KW-1185">Reference proteome</keyword>
<dbReference type="Proteomes" id="UP000004367">
    <property type="component" value="Unassembled WGS sequence"/>
</dbReference>
<protein>
    <recommendedName>
        <fullName evidence="3">Glycosyltransferase</fullName>
    </recommendedName>
</protein>
<evidence type="ECO:0008006" key="3">
    <source>
        <dbReference type="Google" id="ProtNLM"/>
    </source>
</evidence>
<dbReference type="AlphaFoldDB" id="H5UMY8"/>
<organism evidence="1 2">
    <name type="scientific">Mobilicoccus pelagius NBRC 104925</name>
    <dbReference type="NCBI Taxonomy" id="1089455"/>
    <lineage>
        <taxon>Bacteria</taxon>
        <taxon>Bacillati</taxon>
        <taxon>Actinomycetota</taxon>
        <taxon>Actinomycetes</taxon>
        <taxon>Micrococcales</taxon>
        <taxon>Dermatophilaceae</taxon>
        <taxon>Mobilicoccus</taxon>
    </lineage>
</organism>
<dbReference type="EMBL" id="BAFE01000003">
    <property type="protein sequence ID" value="GAB47096.1"/>
    <property type="molecule type" value="Genomic_DNA"/>
</dbReference>
<reference evidence="1 2" key="1">
    <citation type="submission" date="2012-02" db="EMBL/GenBank/DDBJ databases">
        <title>Whole genome shotgun sequence of Mobilicoccus pelagius NBRC 104925.</title>
        <authorList>
            <person name="Yoshida Y."/>
            <person name="Hosoyama A."/>
            <person name="Tsuchikane K."/>
            <person name="Katsumata H."/>
            <person name="Yamazaki S."/>
            <person name="Fujita N."/>
        </authorList>
    </citation>
    <scope>NUCLEOTIDE SEQUENCE [LARGE SCALE GENOMIC DNA]</scope>
    <source>
        <strain evidence="1 2">NBRC 104925</strain>
    </source>
</reference>
<evidence type="ECO:0000313" key="2">
    <source>
        <dbReference type="Proteomes" id="UP000004367"/>
    </source>
</evidence>
<name>H5UMY8_9MICO</name>
<gene>
    <name evidence="1" type="ORF">MOPEL_003_01210</name>
</gene>
<dbReference type="RefSeq" id="WP_009480994.1">
    <property type="nucleotide sequence ID" value="NZ_BAFE01000003.1"/>
</dbReference>
<dbReference type="SUPFAM" id="SSF53448">
    <property type="entry name" value="Nucleotide-diphospho-sugar transferases"/>
    <property type="match status" value="1"/>
</dbReference>
<comment type="caution">
    <text evidence="1">The sequence shown here is derived from an EMBL/GenBank/DDBJ whole genome shotgun (WGS) entry which is preliminary data.</text>
</comment>
<sequence>MTTHLIYRSYGGENTKSRPDWFSKLLCAASFARAAEQADVRVHWLDDGPVPADRMRLFEEFGDVQTIAGGPVGMRRSYVTALRLAIESDWADDDLVYFCEDDYLHTPDAVQALRAAEARPEISYVALYAATPEYANDLEFPEGFRHPEGWSPEPDIDTDGFRFVHAVSTTSTFGGRVGALRADYPIFRQAMLPFRTRFLDHETCVIYQGRRPYSPVEHLTGPPHDFELTPRGVARAAFLMPFRVALTLRSKRNLDDPHLLYAAAPNLGCHAELGVMNPGRDWDALAADTRAWAVERGFVPA</sequence>
<evidence type="ECO:0000313" key="1">
    <source>
        <dbReference type="EMBL" id="GAB47096.1"/>
    </source>
</evidence>
<accession>H5UMY8</accession>
<dbReference type="InterPro" id="IPR029044">
    <property type="entry name" value="Nucleotide-diphossugar_trans"/>
</dbReference>